<dbReference type="PANTHER" id="PTHR22802">
    <property type="entry name" value="C-TYPE LECTIN SUPERFAMILY MEMBER"/>
    <property type="match status" value="1"/>
</dbReference>
<dbReference type="PANTHER" id="PTHR22802:SF471">
    <property type="entry name" value="CD209F ANTIGEN"/>
    <property type="match status" value="1"/>
</dbReference>
<dbReference type="InterPro" id="IPR016187">
    <property type="entry name" value="CTDL_fold"/>
</dbReference>
<reference evidence="2" key="1">
    <citation type="submission" date="2025-08" db="UniProtKB">
        <authorList>
            <consortium name="Ensembl"/>
        </authorList>
    </citation>
    <scope>IDENTIFICATION</scope>
</reference>
<name>A0A8C2AEY2_CYPCA</name>
<dbReference type="Proteomes" id="UP000694700">
    <property type="component" value="Unplaced"/>
</dbReference>
<dbReference type="SMART" id="SM00034">
    <property type="entry name" value="CLECT"/>
    <property type="match status" value="1"/>
</dbReference>
<dbReference type="AlphaFoldDB" id="A0A8C2AEY2"/>
<dbReference type="PROSITE" id="PS50041">
    <property type="entry name" value="C_TYPE_LECTIN_2"/>
    <property type="match status" value="1"/>
</dbReference>
<sequence>VSLLLCFSADCSHSVVLGLGLSLVCETGVNLTDDRDKLKHFLYFFSSEMKNWTESRRYCRERGADLIIINNRGEEVSERLCVLMKRAWKWVDGSTLTSGFWISGEPNSYMGLEEDCVVASYGWNDCPCNGAFRWICEKTIF</sequence>
<proteinExistence type="predicted"/>
<dbReference type="Pfam" id="PF00059">
    <property type="entry name" value="Lectin_C"/>
    <property type="match status" value="1"/>
</dbReference>
<feature type="domain" description="C-type lectin" evidence="1">
    <location>
        <begin position="38"/>
        <end position="137"/>
    </location>
</feature>
<accession>A0A8C2AEY2</accession>
<dbReference type="InterPro" id="IPR001304">
    <property type="entry name" value="C-type_lectin-like"/>
</dbReference>
<evidence type="ECO:0000259" key="1">
    <source>
        <dbReference type="PROSITE" id="PS50041"/>
    </source>
</evidence>
<protein>
    <recommendedName>
        <fullName evidence="1">C-type lectin domain-containing protein</fullName>
    </recommendedName>
</protein>
<evidence type="ECO:0000313" key="3">
    <source>
        <dbReference type="Proteomes" id="UP000694700"/>
    </source>
</evidence>
<dbReference type="InterPro" id="IPR016186">
    <property type="entry name" value="C-type_lectin-like/link_sf"/>
</dbReference>
<evidence type="ECO:0000313" key="2">
    <source>
        <dbReference type="Ensembl" id="ENSCCRP00015104438.1"/>
    </source>
</evidence>
<dbReference type="Ensembl" id="ENSCCRT00015107788.1">
    <property type="protein sequence ID" value="ENSCCRP00015104438.1"/>
    <property type="gene ID" value="ENSCCRG00015041680.1"/>
</dbReference>
<dbReference type="InterPro" id="IPR051004">
    <property type="entry name" value="DC-SIGN_domain-containing"/>
</dbReference>
<organism evidence="2 3">
    <name type="scientific">Cyprinus carpio</name>
    <name type="common">Common carp</name>
    <dbReference type="NCBI Taxonomy" id="7962"/>
    <lineage>
        <taxon>Eukaryota</taxon>
        <taxon>Metazoa</taxon>
        <taxon>Chordata</taxon>
        <taxon>Craniata</taxon>
        <taxon>Vertebrata</taxon>
        <taxon>Euteleostomi</taxon>
        <taxon>Actinopterygii</taxon>
        <taxon>Neopterygii</taxon>
        <taxon>Teleostei</taxon>
        <taxon>Ostariophysi</taxon>
        <taxon>Cypriniformes</taxon>
        <taxon>Cyprinidae</taxon>
        <taxon>Cyprininae</taxon>
        <taxon>Cyprinus</taxon>
    </lineage>
</organism>
<dbReference type="SUPFAM" id="SSF56436">
    <property type="entry name" value="C-type lectin-like"/>
    <property type="match status" value="1"/>
</dbReference>
<dbReference type="Gene3D" id="3.10.100.10">
    <property type="entry name" value="Mannose-Binding Protein A, subunit A"/>
    <property type="match status" value="2"/>
</dbReference>